<sequence length="73" mass="8155">MKILISISAVIVVVLASYSLITDNHGIQPYTNLLLVVLFILLGVDQSRENRKGWAVVFFIVAVFELFVSIISF</sequence>
<gene>
    <name evidence="2" type="ORF">SAMN05518683_1375</name>
</gene>
<name>A0A1I5Y7V7_9BACI</name>
<dbReference type="AlphaFoldDB" id="A0A1I5Y7V7"/>
<dbReference type="STRING" id="1884432.SAMN05518683_1375"/>
<keyword evidence="1" id="KW-0812">Transmembrane</keyword>
<dbReference type="Proteomes" id="UP000198892">
    <property type="component" value="Unassembled WGS sequence"/>
</dbReference>
<evidence type="ECO:0000313" key="2">
    <source>
        <dbReference type="EMBL" id="SFQ40017.1"/>
    </source>
</evidence>
<dbReference type="RefSeq" id="WP_170841226.1">
    <property type="nucleotide sequence ID" value="NZ_FOXD01000037.1"/>
</dbReference>
<organism evidence="2 3">
    <name type="scientific">Salibacterium halotolerans</name>
    <dbReference type="NCBI Taxonomy" id="1884432"/>
    <lineage>
        <taxon>Bacteria</taxon>
        <taxon>Bacillati</taxon>
        <taxon>Bacillota</taxon>
        <taxon>Bacilli</taxon>
        <taxon>Bacillales</taxon>
        <taxon>Bacillaceae</taxon>
    </lineage>
</organism>
<evidence type="ECO:0000313" key="3">
    <source>
        <dbReference type="Proteomes" id="UP000198892"/>
    </source>
</evidence>
<keyword evidence="3" id="KW-1185">Reference proteome</keyword>
<proteinExistence type="predicted"/>
<dbReference type="Pfam" id="PF13129">
    <property type="entry name" value="DUF3953"/>
    <property type="match status" value="1"/>
</dbReference>
<feature type="transmembrane region" description="Helical" evidence="1">
    <location>
        <begin position="53"/>
        <end position="72"/>
    </location>
</feature>
<dbReference type="InterPro" id="IPR025018">
    <property type="entry name" value="DUF3953"/>
</dbReference>
<reference evidence="3" key="1">
    <citation type="submission" date="2016-10" db="EMBL/GenBank/DDBJ databases">
        <authorList>
            <person name="Varghese N."/>
            <person name="Submissions S."/>
        </authorList>
    </citation>
    <scope>NUCLEOTIDE SEQUENCE [LARGE SCALE GENOMIC DNA]</scope>
    <source>
        <strain evidence="3">S7</strain>
    </source>
</reference>
<feature type="transmembrane region" description="Helical" evidence="1">
    <location>
        <begin position="29"/>
        <end position="46"/>
    </location>
</feature>
<protein>
    <recommendedName>
        <fullName evidence="4">DUF3953 domain-containing protein</fullName>
    </recommendedName>
</protein>
<dbReference type="EMBL" id="FOXD01000037">
    <property type="protein sequence ID" value="SFQ40017.1"/>
    <property type="molecule type" value="Genomic_DNA"/>
</dbReference>
<evidence type="ECO:0000256" key="1">
    <source>
        <dbReference type="SAM" id="Phobius"/>
    </source>
</evidence>
<keyword evidence="1" id="KW-1133">Transmembrane helix</keyword>
<accession>A0A1I5Y7V7</accession>
<evidence type="ECO:0008006" key="4">
    <source>
        <dbReference type="Google" id="ProtNLM"/>
    </source>
</evidence>
<keyword evidence="1" id="KW-0472">Membrane</keyword>